<evidence type="ECO:0000313" key="2">
    <source>
        <dbReference type="EMBL" id="QQB13207.1"/>
    </source>
</evidence>
<dbReference type="Proteomes" id="UP000595374">
    <property type="component" value="Chromosome"/>
</dbReference>
<keyword evidence="1" id="KW-1133">Transmembrane helix</keyword>
<dbReference type="Pfam" id="PF14030">
    <property type="entry name" value="DUF4245"/>
    <property type="match status" value="1"/>
</dbReference>
<keyword evidence="1" id="KW-0812">Transmembrane</keyword>
<dbReference type="AlphaFoldDB" id="A0A7T4DHA3"/>
<keyword evidence="1" id="KW-0472">Membrane</keyword>
<accession>A0A7T4DHA3</accession>
<protein>
    <submittedName>
        <fullName evidence="2">DUF4245 domain-containing protein</fullName>
    </submittedName>
</protein>
<reference evidence="2 3" key="1">
    <citation type="submission" date="2020-12" db="EMBL/GenBank/DDBJ databases">
        <title>FDA dAtabase for Regulatory Grade micrObial Sequences (FDA-ARGOS): Supporting development and validation of Infectious Disease Dx tests.</title>
        <authorList>
            <person name="Sproer C."/>
            <person name="Gronow S."/>
            <person name="Severitt S."/>
            <person name="Schroder I."/>
            <person name="Tallon L."/>
            <person name="Sadzewicz L."/>
            <person name="Zhao X."/>
            <person name="Boylan J."/>
            <person name="Ott S."/>
            <person name="Bowen H."/>
            <person name="Vavikolanu K."/>
            <person name="Mehta A."/>
            <person name="Aluvathingal J."/>
            <person name="Nadendla S."/>
            <person name="Lowell S."/>
            <person name="Myers T."/>
            <person name="Yan Y."/>
            <person name="Sichtig H."/>
        </authorList>
    </citation>
    <scope>NUCLEOTIDE SEQUENCE [LARGE SCALE GENOMIC DNA]</scope>
    <source>
        <strain evidence="2 3">FDAARGOS_990</strain>
    </source>
</reference>
<organism evidence="2 3">
    <name type="scientific">Brevibacterium casei</name>
    <dbReference type="NCBI Taxonomy" id="33889"/>
    <lineage>
        <taxon>Bacteria</taxon>
        <taxon>Bacillati</taxon>
        <taxon>Actinomycetota</taxon>
        <taxon>Actinomycetes</taxon>
        <taxon>Micrococcales</taxon>
        <taxon>Brevibacteriaceae</taxon>
        <taxon>Brevibacterium</taxon>
    </lineage>
</organism>
<sequence>MSDQSGVVLPGSREEMRLLRKNSNWVNMTVAIMACLALVGGVLLLAPQPEVNSERVVDYRAIAEASQANTDYPLVVPDVPSGWTSNEANLDRIGDTGVTSWYVSFLGPDDQWVSIEQAQASQAWADGRVQDATAAETVDVSGYTYQVYRTDDAKVQWVTSKGDVFVVITAIATPDTVNYFADQVSADLA</sequence>
<evidence type="ECO:0000313" key="3">
    <source>
        <dbReference type="Proteomes" id="UP000595374"/>
    </source>
</evidence>
<gene>
    <name evidence="2" type="ORF">I6H47_10120</name>
</gene>
<evidence type="ECO:0000256" key="1">
    <source>
        <dbReference type="SAM" id="Phobius"/>
    </source>
</evidence>
<feature type="transmembrane region" description="Helical" evidence="1">
    <location>
        <begin position="25"/>
        <end position="46"/>
    </location>
</feature>
<dbReference type="InterPro" id="IPR025339">
    <property type="entry name" value="DUF4245"/>
</dbReference>
<name>A0A7T4DHA3_9MICO</name>
<dbReference type="EMBL" id="CP065989">
    <property type="protein sequence ID" value="QQB13207.1"/>
    <property type="molecule type" value="Genomic_DNA"/>
</dbReference>
<proteinExistence type="predicted"/>
<dbReference type="RefSeq" id="WP_198498425.1">
    <property type="nucleotide sequence ID" value="NZ_CP065989.1"/>
</dbReference>